<keyword evidence="3" id="KW-1003">Cell membrane</keyword>
<dbReference type="OrthoDB" id="9798188at2"/>
<dbReference type="RefSeq" id="WP_116042591.1">
    <property type="nucleotide sequence ID" value="NZ_QUBQ01000001.1"/>
</dbReference>
<evidence type="ECO:0000256" key="6">
    <source>
        <dbReference type="ARBA" id="ARBA00022989"/>
    </source>
</evidence>
<proteinExistence type="inferred from homology"/>
<keyword evidence="6 10" id="KW-1133">Transmembrane helix</keyword>
<dbReference type="InterPro" id="IPR036318">
    <property type="entry name" value="FAD-bd_PCMH-like_sf"/>
</dbReference>
<evidence type="ECO:0000256" key="2">
    <source>
        <dbReference type="ARBA" id="ARBA00006337"/>
    </source>
</evidence>
<evidence type="ECO:0000313" key="15">
    <source>
        <dbReference type="Proteomes" id="UP000261905"/>
    </source>
</evidence>
<feature type="transmembrane region" description="Helical" evidence="11">
    <location>
        <begin position="82"/>
        <end position="102"/>
    </location>
</feature>
<keyword evidence="7 9" id="KW-0129">CBS domain</keyword>
<evidence type="ECO:0000256" key="10">
    <source>
        <dbReference type="PROSITE-ProRule" id="PRU01193"/>
    </source>
</evidence>
<dbReference type="InterPro" id="IPR000644">
    <property type="entry name" value="CBS_dom"/>
</dbReference>
<evidence type="ECO:0000256" key="4">
    <source>
        <dbReference type="ARBA" id="ARBA00022692"/>
    </source>
</evidence>
<dbReference type="InterPro" id="IPR002550">
    <property type="entry name" value="CNNM"/>
</dbReference>
<dbReference type="CDD" id="cd04590">
    <property type="entry name" value="CBS_pair_CorC_HlyC_assoc"/>
    <property type="match status" value="1"/>
</dbReference>
<feature type="domain" description="CNNM transmembrane" evidence="13">
    <location>
        <begin position="23"/>
        <end position="226"/>
    </location>
</feature>
<dbReference type="PANTHER" id="PTHR43099">
    <property type="entry name" value="UPF0053 PROTEIN YRKA"/>
    <property type="match status" value="1"/>
</dbReference>
<dbReference type="Gene3D" id="3.30.465.10">
    <property type="match status" value="1"/>
</dbReference>
<evidence type="ECO:0000256" key="11">
    <source>
        <dbReference type="SAM" id="Phobius"/>
    </source>
</evidence>
<evidence type="ECO:0000256" key="7">
    <source>
        <dbReference type="ARBA" id="ARBA00023122"/>
    </source>
</evidence>
<dbReference type="EMBL" id="QUBQ01000001">
    <property type="protein sequence ID" value="REK75976.1"/>
    <property type="molecule type" value="Genomic_DNA"/>
</dbReference>
<accession>A0A371PID0</accession>
<feature type="transmembrane region" description="Helical" evidence="11">
    <location>
        <begin position="167"/>
        <end position="189"/>
    </location>
</feature>
<dbReference type="Pfam" id="PF00571">
    <property type="entry name" value="CBS"/>
    <property type="match status" value="2"/>
</dbReference>
<dbReference type="SUPFAM" id="SSF54631">
    <property type="entry name" value="CBS-domain pair"/>
    <property type="match status" value="1"/>
</dbReference>
<keyword evidence="4 10" id="KW-0812">Transmembrane</keyword>
<dbReference type="GO" id="GO:0050660">
    <property type="term" value="F:flavin adenine dinucleotide binding"/>
    <property type="evidence" value="ECO:0007669"/>
    <property type="project" value="InterPro"/>
</dbReference>
<keyword evidence="8 10" id="KW-0472">Membrane</keyword>
<evidence type="ECO:0000313" key="14">
    <source>
        <dbReference type="EMBL" id="REK75976.1"/>
    </source>
</evidence>
<dbReference type="SUPFAM" id="SSF56176">
    <property type="entry name" value="FAD-binding/transporter-associated domain-like"/>
    <property type="match status" value="1"/>
</dbReference>
<evidence type="ECO:0000256" key="5">
    <source>
        <dbReference type="ARBA" id="ARBA00022737"/>
    </source>
</evidence>
<evidence type="ECO:0000256" key="1">
    <source>
        <dbReference type="ARBA" id="ARBA00004651"/>
    </source>
</evidence>
<dbReference type="PROSITE" id="PS51371">
    <property type="entry name" value="CBS"/>
    <property type="match status" value="1"/>
</dbReference>
<feature type="transmembrane region" description="Helical" evidence="11">
    <location>
        <begin position="122"/>
        <end position="147"/>
    </location>
</feature>
<keyword evidence="5" id="KW-0677">Repeat</keyword>
<dbReference type="InterPro" id="IPR044751">
    <property type="entry name" value="Ion_transp-like_CBS"/>
</dbReference>
<comment type="subcellular location">
    <subcellularLocation>
        <location evidence="1">Cell membrane</location>
        <topology evidence="1">Multi-pass membrane protein</topology>
    </subcellularLocation>
</comment>
<sequence length="472" mass="51697">MGKKGGVPVAGHCAAVDGERLGEPLPIGLSLVIVMLLVGLNGFLVAAQHAMSKARMNRMERLTAGKDDRAGRARRMLERSGYVTACQLGITGASIGIGWLGANLAAARVAPWLSHVAGVGPSIAVWLSVAAVFLPLVLLHVTIGALVPRAAAHRRAELAAIRAARPLHLLFLSIWPLVWLAHHATSLLLKMAGIASAHEKESAHTEEDLRNLLKESHRSGYIDQTELTLVDNIFEFTETTAREIMIPRTEMICLHAGLSLQANTSIAVQYMRTRYPVCETDKDDIIGFVHMKDLFNLTAGTVESITDVIRSVTSVPDSIPISVLLKLMQRNKTQLVILIDEYGGTSGLVTLEDIMEEIVGDIRDEFDSDQAAIVRQEDGSCLVSGLILIEEMNSFFGMSLETDDYDTIGGWLYAQLSFPPAKGHSLDYDGRFQLIIEEMQHLRISRIRVVDRGVDVQHNMKEGLNGSIYYSD</sequence>
<dbReference type="Pfam" id="PF03471">
    <property type="entry name" value="CorC_HlyC"/>
    <property type="match status" value="1"/>
</dbReference>
<gene>
    <name evidence="14" type="ORF">DX130_02570</name>
</gene>
<dbReference type="InterPro" id="IPR046342">
    <property type="entry name" value="CBS_dom_sf"/>
</dbReference>
<evidence type="ECO:0000259" key="13">
    <source>
        <dbReference type="PROSITE" id="PS51846"/>
    </source>
</evidence>
<feature type="domain" description="CBS" evidence="12">
    <location>
        <begin position="308"/>
        <end position="365"/>
    </location>
</feature>
<dbReference type="InterPro" id="IPR051676">
    <property type="entry name" value="UPF0053_domain"/>
</dbReference>
<dbReference type="SMART" id="SM01091">
    <property type="entry name" value="CorC_HlyC"/>
    <property type="match status" value="1"/>
</dbReference>
<evidence type="ECO:0000256" key="3">
    <source>
        <dbReference type="ARBA" id="ARBA00022475"/>
    </source>
</evidence>
<name>A0A371PID0_9BACL</name>
<dbReference type="InterPro" id="IPR016169">
    <property type="entry name" value="FAD-bd_PCMH_sub2"/>
</dbReference>
<dbReference type="FunFam" id="3.10.580.10:FF:000002">
    <property type="entry name" value="Magnesium/cobalt efflux protein CorC"/>
    <property type="match status" value="1"/>
</dbReference>
<dbReference type="AlphaFoldDB" id="A0A371PID0"/>
<dbReference type="Proteomes" id="UP000261905">
    <property type="component" value="Unassembled WGS sequence"/>
</dbReference>
<dbReference type="Pfam" id="PF01595">
    <property type="entry name" value="CNNM"/>
    <property type="match status" value="1"/>
</dbReference>
<evidence type="ECO:0000256" key="9">
    <source>
        <dbReference type="PROSITE-ProRule" id="PRU00703"/>
    </source>
</evidence>
<organism evidence="14 15">
    <name type="scientific">Paenibacillus paeoniae</name>
    <dbReference type="NCBI Taxonomy" id="2292705"/>
    <lineage>
        <taxon>Bacteria</taxon>
        <taxon>Bacillati</taxon>
        <taxon>Bacillota</taxon>
        <taxon>Bacilli</taxon>
        <taxon>Bacillales</taxon>
        <taxon>Paenibacillaceae</taxon>
        <taxon>Paenibacillus</taxon>
    </lineage>
</organism>
<comment type="similarity">
    <text evidence="2">Belongs to the UPF0053 family.</text>
</comment>
<dbReference type="PROSITE" id="PS51846">
    <property type="entry name" value="CNNM"/>
    <property type="match status" value="1"/>
</dbReference>
<dbReference type="Gene3D" id="3.10.580.10">
    <property type="entry name" value="CBS-domain"/>
    <property type="match status" value="1"/>
</dbReference>
<feature type="transmembrane region" description="Helical" evidence="11">
    <location>
        <begin position="27"/>
        <end position="51"/>
    </location>
</feature>
<dbReference type="PANTHER" id="PTHR43099:SF2">
    <property type="entry name" value="UPF0053 PROTEIN YRKA"/>
    <property type="match status" value="1"/>
</dbReference>
<evidence type="ECO:0000259" key="12">
    <source>
        <dbReference type="PROSITE" id="PS51371"/>
    </source>
</evidence>
<dbReference type="InterPro" id="IPR005170">
    <property type="entry name" value="Transptr-assoc_dom"/>
</dbReference>
<keyword evidence="15" id="KW-1185">Reference proteome</keyword>
<comment type="caution">
    <text evidence="14">The sequence shown here is derived from an EMBL/GenBank/DDBJ whole genome shotgun (WGS) entry which is preliminary data.</text>
</comment>
<dbReference type="GO" id="GO:0005886">
    <property type="term" value="C:plasma membrane"/>
    <property type="evidence" value="ECO:0007669"/>
    <property type="project" value="UniProtKB-SubCell"/>
</dbReference>
<reference evidence="14 15" key="1">
    <citation type="submission" date="2018-08" db="EMBL/GenBank/DDBJ databases">
        <title>Paenibacillus sp. M4BSY-1, whole genome shotgun sequence.</title>
        <authorList>
            <person name="Tuo L."/>
        </authorList>
    </citation>
    <scope>NUCLEOTIDE SEQUENCE [LARGE SCALE GENOMIC DNA]</scope>
    <source>
        <strain evidence="14 15">M4BSY-1</strain>
    </source>
</reference>
<protein>
    <submittedName>
        <fullName evidence="14">HlyC/CorC family transporter</fullName>
    </submittedName>
</protein>
<evidence type="ECO:0000256" key="8">
    <source>
        <dbReference type="ARBA" id="ARBA00023136"/>
    </source>
</evidence>